<feature type="binding site" description="axial binding residue" evidence="2">
    <location>
        <position position="439"/>
    </location>
    <ligand>
        <name>heme</name>
        <dbReference type="ChEBI" id="CHEBI:30413"/>
    </ligand>
    <ligandPart>
        <name>Fe</name>
        <dbReference type="ChEBI" id="CHEBI:18248"/>
    </ligandPart>
</feature>
<dbReference type="InterPro" id="IPR050196">
    <property type="entry name" value="Cytochrome_P450_Monoox"/>
</dbReference>
<evidence type="ECO:0000256" key="3">
    <source>
        <dbReference type="RuleBase" id="RU000461"/>
    </source>
</evidence>
<dbReference type="PANTHER" id="PTHR24291:SF183">
    <property type="entry name" value="CYTOCHROME P450 97B3, CHLOROPLASTIC"/>
    <property type="match status" value="1"/>
</dbReference>
<dbReference type="GeneID" id="17299854"/>
<dbReference type="STRING" id="905079.L1J3M5"/>
<dbReference type="OMA" id="DGIHRIW"/>
<dbReference type="Proteomes" id="UP000011087">
    <property type="component" value="Unassembled WGS sequence"/>
</dbReference>
<dbReference type="EnsemblProtists" id="EKX43116">
    <property type="protein sequence ID" value="EKX43116"/>
    <property type="gene ID" value="GUITHDRAFT_158065"/>
</dbReference>
<reference evidence="6" key="2">
    <citation type="submission" date="2012-11" db="EMBL/GenBank/DDBJ databases">
        <authorList>
            <person name="Kuo A."/>
            <person name="Curtis B.A."/>
            <person name="Tanifuji G."/>
            <person name="Burki F."/>
            <person name="Gruber A."/>
            <person name="Irimia M."/>
            <person name="Maruyama S."/>
            <person name="Arias M.C."/>
            <person name="Ball S.G."/>
            <person name="Gile G.H."/>
            <person name="Hirakawa Y."/>
            <person name="Hopkins J.F."/>
            <person name="Rensing S.A."/>
            <person name="Schmutz J."/>
            <person name="Symeonidi A."/>
            <person name="Elias M."/>
            <person name="Eveleigh R.J."/>
            <person name="Herman E.K."/>
            <person name="Klute M.J."/>
            <person name="Nakayama T."/>
            <person name="Obornik M."/>
            <person name="Reyes-Prieto A."/>
            <person name="Armbrust E.V."/>
            <person name="Aves S.J."/>
            <person name="Beiko R.G."/>
            <person name="Coutinho P."/>
            <person name="Dacks J.B."/>
            <person name="Durnford D.G."/>
            <person name="Fast N.M."/>
            <person name="Green B.R."/>
            <person name="Grisdale C."/>
            <person name="Hempe F."/>
            <person name="Henrissat B."/>
            <person name="Hoppner M.P."/>
            <person name="Ishida K.-I."/>
            <person name="Kim E."/>
            <person name="Koreny L."/>
            <person name="Kroth P.G."/>
            <person name="Liu Y."/>
            <person name="Malik S.-B."/>
            <person name="Maier U.G."/>
            <person name="McRose D."/>
            <person name="Mock T."/>
            <person name="Neilson J.A."/>
            <person name="Onodera N.T."/>
            <person name="Poole A.M."/>
            <person name="Pritham E.J."/>
            <person name="Richards T.A."/>
            <person name="Rocap G."/>
            <person name="Roy S.W."/>
            <person name="Sarai C."/>
            <person name="Schaack S."/>
            <person name="Shirato S."/>
            <person name="Slamovits C.H."/>
            <person name="Spencer D.F."/>
            <person name="Suzuki S."/>
            <person name="Worden A.Z."/>
            <person name="Zauner S."/>
            <person name="Barry K."/>
            <person name="Bell C."/>
            <person name="Bharti A.K."/>
            <person name="Crow J.A."/>
            <person name="Grimwood J."/>
            <person name="Kramer R."/>
            <person name="Lindquist E."/>
            <person name="Lucas S."/>
            <person name="Salamov A."/>
            <person name="McFadden G.I."/>
            <person name="Lane C.E."/>
            <person name="Keeling P.J."/>
            <person name="Gray M.W."/>
            <person name="Grigoriev I.V."/>
            <person name="Archibald J.M."/>
        </authorList>
    </citation>
    <scope>NUCLEOTIDE SEQUENCE</scope>
    <source>
        <strain evidence="6">CCMP2712</strain>
    </source>
</reference>
<keyword evidence="3" id="KW-0503">Monooxygenase</keyword>
<dbReference type="PANTHER" id="PTHR24291">
    <property type="entry name" value="CYTOCHROME P450 FAMILY 4"/>
    <property type="match status" value="1"/>
</dbReference>
<dbReference type="PROSITE" id="PS00086">
    <property type="entry name" value="CYTOCHROME_P450"/>
    <property type="match status" value="1"/>
</dbReference>
<dbReference type="KEGG" id="gtt:GUITHDRAFT_158065"/>
<evidence type="ECO:0000256" key="1">
    <source>
        <dbReference type="ARBA" id="ARBA00010617"/>
    </source>
</evidence>
<name>L1J3M5_GUITC</name>
<dbReference type="Pfam" id="PF00067">
    <property type="entry name" value="p450"/>
    <property type="match status" value="1"/>
</dbReference>
<evidence type="ECO:0000256" key="2">
    <source>
        <dbReference type="PIRSR" id="PIRSR602401-1"/>
    </source>
</evidence>
<dbReference type="RefSeq" id="XP_005830096.1">
    <property type="nucleotide sequence ID" value="XM_005830039.1"/>
</dbReference>
<dbReference type="eggNOG" id="KOG0157">
    <property type="taxonomic scope" value="Eukaryota"/>
</dbReference>
<dbReference type="InterPro" id="IPR001128">
    <property type="entry name" value="Cyt_P450"/>
</dbReference>
<dbReference type="PaxDb" id="55529-EKX43116"/>
<dbReference type="InterPro" id="IPR017972">
    <property type="entry name" value="Cyt_P450_CS"/>
</dbReference>
<sequence length="498" mass="56606">MRHLPEDGEAEHSYKVCLLPKAFLIVSDPTVVRHILSENALKYDKGILADILEPIMGKGLIPADLPTWQPRRRAVVPGFHSSWLQSMMAVGLFSRCSDRMVGALKESMQRGMGPMSSCWRTQERAGEEVDLESMYSSVALDIIGEAVFNFKFLSVQRKSPVIDAVYNLMQEAEHRSFFLLPYWKVPVLGFRFLGLGPLVERQQRFEQDIELINDCLDELIKEALLTRSEEDIETLQKRDYDALENPSLLRFLVDMRGADATERQLRDDLMTMMIAGHETTAALLTWTTFCLLTNPEEMKKVHQEIEDVLGGRRATYEDILKMEKTRLALAEALRLYPQPPILIRRALDDDVLPLAWGNEKQVKVFRGTDIFMLVWNLHRSPVLWGDDADAFRPDRWLSSRSNPDVPGWEGYKPNMKNLYPNEVSSDFAFCPFGAGPRKCIGDQFAFLESVVILSRVLQEFDIQLATSPEEVGMTTGATIHTEKGLKVSLRARKNVPAA</sequence>
<reference evidence="4 6" key="1">
    <citation type="journal article" date="2012" name="Nature">
        <title>Algal genomes reveal evolutionary mosaicism and the fate of nucleomorphs.</title>
        <authorList>
            <consortium name="DOE Joint Genome Institute"/>
            <person name="Curtis B.A."/>
            <person name="Tanifuji G."/>
            <person name="Burki F."/>
            <person name="Gruber A."/>
            <person name="Irimia M."/>
            <person name="Maruyama S."/>
            <person name="Arias M.C."/>
            <person name="Ball S.G."/>
            <person name="Gile G.H."/>
            <person name="Hirakawa Y."/>
            <person name="Hopkins J.F."/>
            <person name="Kuo A."/>
            <person name="Rensing S.A."/>
            <person name="Schmutz J."/>
            <person name="Symeonidi A."/>
            <person name="Elias M."/>
            <person name="Eveleigh R.J."/>
            <person name="Herman E.K."/>
            <person name="Klute M.J."/>
            <person name="Nakayama T."/>
            <person name="Obornik M."/>
            <person name="Reyes-Prieto A."/>
            <person name="Armbrust E.V."/>
            <person name="Aves S.J."/>
            <person name="Beiko R.G."/>
            <person name="Coutinho P."/>
            <person name="Dacks J.B."/>
            <person name="Durnford D.G."/>
            <person name="Fast N.M."/>
            <person name="Green B.R."/>
            <person name="Grisdale C.J."/>
            <person name="Hempel F."/>
            <person name="Henrissat B."/>
            <person name="Hoppner M.P."/>
            <person name="Ishida K."/>
            <person name="Kim E."/>
            <person name="Koreny L."/>
            <person name="Kroth P.G."/>
            <person name="Liu Y."/>
            <person name="Malik S.B."/>
            <person name="Maier U.G."/>
            <person name="McRose D."/>
            <person name="Mock T."/>
            <person name="Neilson J.A."/>
            <person name="Onodera N.T."/>
            <person name="Poole A.M."/>
            <person name="Pritham E.J."/>
            <person name="Richards T.A."/>
            <person name="Rocap G."/>
            <person name="Roy S.W."/>
            <person name="Sarai C."/>
            <person name="Schaack S."/>
            <person name="Shirato S."/>
            <person name="Slamovits C.H."/>
            <person name="Spencer D.F."/>
            <person name="Suzuki S."/>
            <person name="Worden A.Z."/>
            <person name="Zauner S."/>
            <person name="Barry K."/>
            <person name="Bell C."/>
            <person name="Bharti A.K."/>
            <person name="Crow J.A."/>
            <person name="Grimwood J."/>
            <person name="Kramer R."/>
            <person name="Lindquist E."/>
            <person name="Lucas S."/>
            <person name="Salamov A."/>
            <person name="McFadden G.I."/>
            <person name="Lane C.E."/>
            <person name="Keeling P.J."/>
            <person name="Gray M.W."/>
            <person name="Grigoriev I.V."/>
            <person name="Archibald J.M."/>
        </authorList>
    </citation>
    <scope>NUCLEOTIDE SEQUENCE</scope>
    <source>
        <strain evidence="4 6">CCMP2712</strain>
    </source>
</reference>
<dbReference type="InterPro" id="IPR002401">
    <property type="entry name" value="Cyt_P450_E_grp-I"/>
</dbReference>
<evidence type="ECO:0000313" key="4">
    <source>
        <dbReference type="EMBL" id="EKX43116.1"/>
    </source>
</evidence>
<keyword evidence="2 3" id="KW-0349">Heme</keyword>
<keyword evidence="6" id="KW-1185">Reference proteome</keyword>
<gene>
    <name evidence="4" type="ORF">GUITHDRAFT_158065</name>
</gene>
<dbReference type="AlphaFoldDB" id="L1J3M5"/>
<dbReference type="HOGENOM" id="CLU_001570_5_1_1"/>
<evidence type="ECO:0000313" key="5">
    <source>
        <dbReference type="EnsemblProtists" id="EKX43116"/>
    </source>
</evidence>
<dbReference type="InterPro" id="IPR036396">
    <property type="entry name" value="Cyt_P450_sf"/>
</dbReference>
<evidence type="ECO:0000313" key="6">
    <source>
        <dbReference type="Proteomes" id="UP000011087"/>
    </source>
</evidence>
<dbReference type="PRINTS" id="PR00463">
    <property type="entry name" value="EP450I"/>
</dbReference>
<keyword evidence="2 3" id="KW-0408">Iron</keyword>
<comment type="cofactor">
    <cofactor evidence="2">
        <name>heme</name>
        <dbReference type="ChEBI" id="CHEBI:30413"/>
    </cofactor>
</comment>
<keyword evidence="2 3" id="KW-0479">Metal-binding</keyword>
<comment type="similarity">
    <text evidence="1 3">Belongs to the cytochrome P450 family.</text>
</comment>
<dbReference type="Gene3D" id="1.10.630.10">
    <property type="entry name" value="Cytochrome P450"/>
    <property type="match status" value="1"/>
</dbReference>
<reference evidence="5" key="3">
    <citation type="submission" date="2015-06" db="UniProtKB">
        <authorList>
            <consortium name="EnsemblProtists"/>
        </authorList>
    </citation>
    <scope>IDENTIFICATION</scope>
</reference>
<organism evidence="4">
    <name type="scientific">Guillardia theta (strain CCMP2712)</name>
    <name type="common">Cryptophyte</name>
    <dbReference type="NCBI Taxonomy" id="905079"/>
    <lineage>
        <taxon>Eukaryota</taxon>
        <taxon>Cryptophyceae</taxon>
        <taxon>Pyrenomonadales</taxon>
        <taxon>Geminigeraceae</taxon>
        <taxon>Guillardia</taxon>
    </lineage>
</organism>
<accession>L1J3M5</accession>
<dbReference type="EMBL" id="JH993012">
    <property type="protein sequence ID" value="EKX43116.1"/>
    <property type="molecule type" value="Genomic_DNA"/>
</dbReference>
<dbReference type="GO" id="GO:0016705">
    <property type="term" value="F:oxidoreductase activity, acting on paired donors, with incorporation or reduction of molecular oxygen"/>
    <property type="evidence" value="ECO:0007669"/>
    <property type="project" value="InterPro"/>
</dbReference>
<dbReference type="GO" id="GO:0005506">
    <property type="term" value="F:iron ion binding"/>
    <property type="evidence" value="ECO:0007669"/>
    <property type="project" value="InterPro"/>
</dbReference>
<protein>
    <submittedName>
        <fullName evidence="4">Cytochrome P450</fullName>
    </submittedName>
</protein>
<dbReference type="SUPFAM" id="SSF48264">
    <property type="entry name" value="Cytochrome P450"/>
    <property type="match status" value="1"/>
</dbReference>
<dbReference type="GO" id="GO:0004497">
    <property type="term" value="F:monooxygenase activity"/>
    <property type="evidence" value="ECO:0007669"/>
    <property type="project" value="UniProtKB-KW"/>
</dbReference>
<dbReference type="OrthoDB" id="1470350at2759"/>
<dbReference type="PRINTS" id="PR00385">
    <property type="entry name" value="P450"/>
</dbReference>
<keyword evidence="3" id="KW-0560">Oxidoreductase</keyword>
<proteinExistence type="inferred from homology"/>
<dbReference type="GO" id="GO:0020037">
    <property type="term" value="F:heme binding"/>
    <property type="evidence" value="ECO:0007669"/>
    <property type="project" value="InterPro"/>
</dbReference>